<keyword evidence="2" id="KW-1185">Reference proteome</keyword>
<evidence type="ECO:0000313" key="2">
    <source>
        <dbReference type="Proteomes" id="UP000198683"/>
    </source>
</evidence>
<accession>A0A1G8STP0</accession>
<dbReference type="OrthoDB" id="9805301at2"/>
<dbReference type="EMBL" id="FNFB01000001">
    <property type="protein sequence ID" value="SDJ32544.1"/>
    <property type="molecule type" value="Genomic_DNA"/>
</dbReference>
<organism evidence="1 2">
    <name type="scientific">Nonomuraea maritima</name>
    <dbReference type="NCBI Taxonomy" id="683260"/>
    <lineage>
        <taxon>Bacteria</taxon>
        <taxon>Bacillati</taxon>
        <taxon>Actinomycetota</taxon>
        <taxon>Actinomycetes</taxon>
        <taxon>Streptosporangiales</taxon>
        <taxon>Streptosporangiaceae</taxon>
        <taxon>Nonomuraea</taxon>
    </lineage>
</organism>
<dbReference type="RefSeq" id="WP_090758969.1">
    <property type="nucleotide sequence ID" value="NZ_FNFB01000001.1"/>
</dbReference>
<protein>
    <submittedName>
        <fullName evidence="1">Uncharacterized protein</fullName>
    </submittedName>
</protein>
<reference evidence="1 2" key="1">
    <citation type="submission" date="2016-10" db="EMBL/GenBank/DDBJ databases">
        <authorList>
            <person name="de Groot N.N."/>
        </authorList>
    </citation>
    <scope>NUCLEOTIDE SEQUENCE [LARGE SCALE GENOMIC DNA]</scope>
    <source>
        <strain evidence="1 2">CGMCC 4.5681</strain>
    </source>
</reference>
<evidence type="ECO:0000313" key="1">
    <source>
        <dbReference type="EMBL" id="SDJ32544.1"/>
    </source>
</evidence>
<name>A0A1G8STP0_9ACTN</name>
<dbReference type="Proteomes" id="UP000198683">
    <property type="component" value="Unassembled WGS sequence"/>
</dbReference>
<gene>
    <name evidence="1" type="ORF">SAMN05421874_101446</name>
</gene>
<sequence length="69" mass="7475">MSGAATLGRDSVLEIRLDHLRPHGRHATVPVIAARRLRGRIGRVKVHGGAYHAVPVHTARGLSVRITAR</sequence>
<dbReference type="AlphaFoldDB" id="A0A1G8STP0"/>
<proteinExistence type="predicted"/>